<dbReference type="SUPFAM" id="SSF55424">
    <property type="entry name" value="FAD/NAD-linked reductases, dimerisation (C-terminal) domain"/>
    <property type="match status" value="1"/>
</dbReference>
<dbReference type="EMBL" id="OBEJ01000001">
    <property type="protein sequence ID" value="SNZ03223.1"/>
    <property type="molecule type" value="Genomic_DNA"/>
</dbReference>
<dbReference type="InterPro" id="IPR016156">
    <property type="entry name" value="FAD/NAD-linked_Rdtase_dimer_sf"/>
</dbReference>
<sequence>MQEFDLVVIGGGSGTAVGDAAADRGQSVAIVEPGPLGGACVTRGCVPSKGLIHRADIVETIRSAGEFGVDASVDGVTFEAIVEEVHDTVHEKAEHMEQSVEASDRKTLFDAEARFVDERTVAVDGEKLRGEQVVIAAGGRPSTPPIDGLDAVDHLTSTGALFPDERPDRLVILGGGYIGAELGHFYEAMGVDVAIVGRSDALLDREDDAVSEAVTTAFEERCDVYTGHEATAVEDDGEEITVTAERTADGETVEVTGDELLLATGRRPNTDRLAVEEAGIKTDDDGFVETDEYLRTTADGVWAVGDIAGPPLFKHVADYEARIVAENAVLGREEAVDYTGVGHAVFTSPRVASVGETEAELRDTDTAYESARAEYGDVPMGMAAKEDRGFVKVLAAPDDGEILGCHIVGDEAPTLLHEVLVALRSGSGTVADVAETIHVHPALNEVVLAAFDELADVPYSGTPDWSDVSMGSR</sequence>
<dbReference type="Pfam" id="PF02852">
    <property type="entry name" value="Pyr_redox_dim"/>
    <property type="match status" value="1"/>
</dbReference>
<dbReference type="InterPro" id="IPR001100">
    <property type="entry name" value="Pyr_nuc-diS_OxRdtase"/>
</dbReference>
<dbReference type="OrthoDB" id="27922at2157"/>
<evidence type="ECO:0000259" key="11">
    <source>
        <dbReference type="Pfam" id="PF07992"/>
    </source>
</evidence>
<dbReference type="PANTHER" id="PTHR43014">
    <property type="entry name" value="MERCURIC REDUCTASE"/>
    <property type="match status" value="1"/>
</dbReference>
<dbReference type="GO" id="GO:0016668">
    <property type="term" value="F:oxidoreductase activity, acting on a sulfur group of donors, NAD(P) as acceptor"/>
    <property type="evidence" value="ECO:0007669"/>
    <property type="project" value="InterPro"/>
</dbReference>
<dbReference type="Proteomes" id="UP000219453">
    <property type="component" value="Unassembled WGS sequence"/>
</dbReference>
<evidence type="ECO:0000256" key="2">
    <source>
        <dbReference type="ARBA" id="ARBA00007532"/>
    </source>
</evidence>
<evidence type="ECO:0000256" key="6">
    <source>
        <dbReference type="ARBA" id="ARBA00023002"/>
    </source>
</evidence>
<keyword evidence="13" id="KW-1185">Reference proteome</keyword>
<dbReference type="SUPFAM" id="SSF51905">
    <property type="entry name" value="FAD/NAD(P)-binding domain"/>
    <property type="match status" value="1"/>
</dbReference>
<dbReference type="GO" id="GO:0003955">
    <property type="term" value="F:NAD(P)H dehydrogenase (quinone) activity"/>
    <property type="evidence" value="ECO:0007669"/>
    <property type="project" value="TreeGrafter"/>
</dbReference>
<feature type="domain" description="Pyridine nucleotide-disulphide oxidoreductase dimerisation" evidence="10">
    <location>
        <begin position="344"/>
        <end position="448"/>
    </location>
</feature>
<evidence type="ECO:0000313" key="12">
    <source>
        <dbReference type="EMBL" id="SNZ03223.1"/>
    </source>
</evidence>
<evidence type="ECO:0000256" key="4">
    <source>
        <dbReference type="ARBA" id="ARBA00022827"/>
    </source>
</evidence>
<comment type="cofactor">
    <cofactor evidence="1">
        <name>FAD</name>
        <dbReference type="ChEBI" id="CHEBI:57692"/>
    </cofactor>
</comment>
<dbReference type="Pfam" id="PF07992">
    <property type="entry name" value="Pyr_redox_2"/>
    <property type="match status" value="1"/>
</dbReference>
<evidence type="ECO:0000256" key="1">
    <source>
        <dbReference type="ARBA" id="ARBA00001974"/>
    </source>
</evidence>
<proteinExistence type="inferred from homology"/>
<comment type="similarity">
    <text evidence="2 9">Belongs to the class-I pyridine nucleotide-disulfide oxidoreductase family.</text>
</comment>
<dbReference type="InterPro" id="IPR004099">
    <property type="entry name" value="Pyr_nucl-diS_OxRdtase_dimer"/>
</dbReference>
<dbReference type="InterPro" id="IPR023753">
    <property type="entry name" value="FAD/NAD-binding_dom"/>
</dbReference>
<evidence type="ECO:0000313" key="13">
    <source>
        <dbReference type="Proteomes" id="UP000219453"/>
    </source>
</evidence>
<evidence type="ECO:0000259" key="10">
    <source>
        <dbReference type="Pfam" id="PF02852"/>
    </source>
</evidence>
<dbReference type="PRINTS" id="PR00368">
    <property type="entry name" value="FADPNR"/>
</dbReference>
<dbReference type="PANTHER" id="PTHR43014:SF4">
    <property type="entry name" value="PYRIDINE NUCLEOTIDE-DISULFIDE OXIDOREDUCTASE RCLA-RELATED"/>
    <property type="match status" value="1"/>
</dbReference>
<evidence type="ECO:0000256" key="7">
    <source>
        <dbReference type="ARBA" id="ARBA00023157"/>
    </source>
</evidence>
<keyword evidence="8 9" id="KW-0676">Redox-active center</keyword>
<dbReference type="PRINTS" id="PR00411">
    <property type="entry name" value="PNDRDTASEI"/>
</dbReference>
<evidence type="ECO:0000256" key="9">
    <source>
        <dbReference type="RuleBase" id="RU003691"/>
    </source>
</evidence>
<dbReference type="InterPro" id="IPR036188">
    <property type="entry name" value="FAD/NAD-bd_sf"/>
</dbReference>
<keyword evidence="3 9" id="KW-0285">Flavoprotein</keyword>
<dbReference type="PIRSF" id="PIRSF000350">
    <property type="entry name" value="Mercury_reductase_MerA"/>
    <property type="match status" value="1"/>
</dbReference>
<dbReference type="NCBIfam" id="NF004946">
    <property type="entry name" value="PRK06292.2-4"/>
    <property type="match status" value="1"/>
</dbReference>
<reference evidence="12 13" key="1">
    <citation type="submission" date="2017-09" db="EMBL/GenBank/DDBJ databases">
        <authorList>
            <person name="Ehlers B."/>
            <person name="Leendertz F.H."/>
        </authorList>
    </citation>
    <scope>NUCLEOTIDE SEQUENCE [LARGE SCALE GENOMIC DNA]</scope>
    <source>
        <strain evidence="12 13">DSM 27208</strain>
    </source>
</reference>
<keyword evidence="4 9" id="KW-0274">FAD</keyword>
<evidence type="ECO:0000256" key="3">
    <source>
        <dbReference type="ARBA" id="ARBA00022630"/>
    </source>
</evidence>
<dbReference type="GO" id="GO:0050660">
    <property type="term" value="F:flavin adenine dinucleotide binding"/>
    <property type="evidence" value="ECO:0007669"/>
    <property type="project" value="TreeGrafter"/>
</dbReference>
<evidence type="ECO:0000256" key="8">
    <source>
        <dbReference type="ARBA" id="ARBA00023284"/>
    </source>
</evidence>
<dbReference type="PROSITE" id="PS00076">
    <property type="entry name" value="PYRIDINE_REDOX_1"/>
    <property type="match status" value="1"/>
</dbReference>
<evidence type="ECO:0000256" key="5">
    <source>
        <dbReference type="ARBA" id="ARBA00022857"/>
    </source>
</evidence>
<dbReference type="Gene3D" id="3.50.50.60">
    <property type="entry name" value="FAD/NAD(P)-binding domain"/>
    <property type="match status" value="2"/>
</dbReference>
<keyword evidence="7" id="KW-1015">Disulfide bond</keyword>
<accession>A0A285N2Q2</accession>
<protein>
    <submittedName>
        <fullName evidence="12">Dihydrolipoamide dehydrogenase</fullName>
    </submittedName>
</protein>
<dbReference type="InterPro" id="IPR012999">
    <property type="entry name" value="Pyr_OxRdtase_I_AS"/>
</dbReference>
<name>A0A285N2Q2_NATPI</name>
<gene>
    <name evidence="12" type="ORF">SAMN06269185_0221</name>
</gene>
<dbReference type="RefSeq" id="WP_097007277.1">
    <property type="nucleotide sequence ID" value="NZ_OBEJ01000001.1"/>
</dbReference>
<dbReference type="Gene3D" id="3.30.390.30">
    <property type="match status" value="1"/>
</dbReference>
<keyword evidence="5" id="KW-0521">NADP</keyword>
<dbReference type="AlphaFoldDB" id="A0A285N2Q2"/>
<feature type="domain" description="FAD/NAD(P)-binding" evidence="11">
    <location>
        <begin position="4"/>
        <end position="314"/>
    </location>
</feature>
<organism evidence="12 13">
    <name type="scientific">Natronoarchaeum philippinense</name>
    <dbReference type="NCBI Taxonomy" id="558529"/>
    <lineage>
        <taxon>Archaea</taxon>
        <taxon>Methanobacteriati</taxon>
        <taxon>Methanobacteriota</taxon>
        <taxon>Stenosarchaea group</taxon>
        <taxon>Halobacteria</taxon>
        <taxon>Halobacteriales</taxon>
        <taxon>Natronoarchaeaceae</taxon>
    </lineage>
</organism>
<keyword evidence="6 9" id="KW-0560">Oxidoreductase</keyword>